<dbReference type="PANTHER" id="PTHR37017">
    <property type="entry name" value="AB HYDROLASE-1 DOMAIN-CONTAINING PROTEIN-RELATED"/>
    <property type="match status" value="1"/>
</dbReference>
<dbReference type="EMBL" id="BOMQ01000024">
    <property type="protein sequence ID" value="GIE48346.1"/>
    <property type="molecule type" value="Genomic_DNA"/>
</dbReference>
<comment type="caution">
    <text evidence="3">The sequence shown here is derived from an EMBL/GenBank/DDBJ whole genome shotgun (WGS) entry which is preliminary data.</text>
</comment>
<dbReference type="SUPFAM" id="SSF53474">
    <property type="entry name" value="alpha/beta-Hydrolases"/>
    <property type="match status" value="1"/>
</dbReference>
<organism evidence="3 4">
    <name type="scientific">Actinoplanes nipponensis</name>
    <dbReference type="NCBI Taxonomy" id="135950"/>
    <lineage>
        <taxon>Bacteria</taxon>
        <taxon>Bacillati</taxon>
        <taxon>Actinomycetota</taxon>
        <taxon>Actinomycetes</taxon>
        <taxon>Micromonosporales</taxon>
        <taxon>Micromonosporaceae</taxon>
        <taxon>Actinoplanes</taxon>
    </lineage>
</organism>
<accession>A0A919JFP9</accession>
<proteinExistence type="predicted"/>
<name>A0A919JFP9_9ACTN</name>
<feature type="region of interest" description="Disordered" evidence="1">
    <location>
        <begin position="105"/>
        <end position="128"/>
    </location>
</feature>
<evidence type="ECO:0000313" key="3">
    <source>
        <dbReference type="EMBL" id="GIE48346.1"/>
    </source>
</evidence>
<dbReference type="GO" id="GO:0003824">
    <property type="term" value="F:catalytic activity"/>
    <property type="evidence" value="ECO:0007669"/>
    <property type="project" value="UniProtKB-ARBA"/>
</dbReference>
<evidence type="ECO:0000259" key="2">
    <source>
        <dbReference type="Pfam" id="PF12697"/>
    </source>
</evidence>
<dbReference type="Gene3D" id="3.40.50.1820">
    <property type="entry name" value="alpha/beta hydrolase"/>
    <property type="match status" value="1"/>
</dbReference>
<evidence type="ECO:0000313" key="4">
    <source>
        <dbReference type="Proteomes" id="UP000647172"/>
    </source>
</evidence>
<dbReference type="AlphaFoldDB" id="A0A919JFP9"/>
<gene>
    <name evidence="3" type="ORF">Ani05nite_18800</name>
</gene>
<dbReference type="InterPro" id="IPR029058">
    <property type="entry name" value="AB_hydrolase_fold"/>
</dbReference>
<feature type="domain" description="AB hydrolase-1" evidence="2">
    <location>
        <begin position="8"/>
        <end position="232"/>
    </location>
</feature>
<dbReference type="Pfam" id="PF12697">
    <property type="entry name" value="Abhydrolase_6"/>
    <property type="match status" value="1"/>
</dbReference>
<protein>
    <recommendedName>
        <fullName evidence="2">AB hydrolase-1 domain-containing protein</fullName>
    </recommendedName>
</protein>
<evidence type="ECO:0000256" key="1">
    <source>
        <dbReference type="SAM" id="MobiDB-lite"/>
    </source>
</evidence>
<dbReference type="InterPro" id="IPR052897">
    <property type="entry name" value="Sec-Metab_Biosynth_Hydrolase"/>
</dbReference>
<reference evidence="3" key="1">
    <citation type="submission" date="2021-01" db="EMBL/GenBank/DDBJ databases">
        <title>Whole genome shotgun sequence of Actinoplanes nipponensis NBRC 14063.</title>
        <authorList>
            <person name="Komaki H."/>
            <person name="Tamura T."/>
        </authorList>
    </citation>
    <scope>NUCLEOTIDE SEQUENCE</scope>
    <source>
        <strain evidence="3">NBRC 14063</strain>
    </source>
</reference>
<dbReference type="Proteomes" id="UP000647172">
    <property type="component" value="Unassembled WGS sequence"/>
</dbReference>
<sequence>MAGMTTYVLVSGLWLGGWAWHDVTAALRRAGHEVFPLSLTGVADRSHLLGPTVDLDTHTEDIVRLVEIGDLRDVVLVGHSYGGMPVSAAALRLRQRIGRVIYVDSGPLPEGTTQQSMSGEPAGADEGDAVPPRDWDPGADPVLLAGLDEAALTLLRTRGTPHPRASVTQPLGARATSRDLPTTLVACTFSLEQITEMAAAGHPFFAGLTEAEIVALPTGHWPMLSEPAALAAILEQRG</sequence>
<dbReference type="InterPro" id="IPR000073">
    <property type="entry name" value="AB_hydrolase_1"/>
</dbReference>
<keyword evidence="4" id="KW-1185">Reference proteome</keyword>
<dbReference type="PANTHER" id="PTHR37017:SF10">
    <property type="entry name" value="AB HYDROLASE-1 DOMAIN-CONTAINING PROTEIN"/>
    <property type="match status" value="1"/>
</dbReference>